<reference evidence="2 3" key="1">
    <citation type="submission" date="2015-01" db="EMBL/GenBank/DDBJ databases">
        <title>Evolution of Trichinella species and genotypes.</title>
        <authorList>
            <person name="Korhonen P.K."/>
            <person name="Edoardo P."/>
            <person name="Giuseppe L.R."/>
            <person name="Gasser R.B."/>
        </authorList>
    </citation>
    <scope>NUCLEOTIDE SEQUENCE [LARGE SCALE GENOMIC DNA]</scope>
    <source>
        <strain evidence="2">ISS2496</strain>
    </source>
</reference>
<comment type="caution">
    <text evidence="2">The sequence shown here is derived from an EMBL/GenBank/DDBJ whole genome shotgun (WGS) entry which is preliminary data.</text>
</comment>
<keyword evidence="1" id="KW-0812">Transmembrane</keyword>
<keyword evidence="3" id="KW-1185">Reference proteome</keyword>
<proteinExistence type="predicted"/>
<keyword evidence="1" id="KW-1133">Transmembrane helix</keyword>
<dbReference type="Proteomes" id="UP000054783">
    <property type="component" value="Unassembled WGS sequence"/>
</dbReference>
<keyword evidence="1" id="KW-0472">Membrane</keyword>
<organism evidence="2 3">
    <name type="scientific">Trichinella patagoniensis</name>
    <dbReference type="NCBI Taxonomy" id="990121"/>
    <lineage>
        <taxon>Eukaryota</taxon>
        <taxon>Metazoa</taxon>
        <taxon>Ecdysozoa</taxon>
        <taxon>Nematoda</taxon>
        <taxon>Enoplea</taxon>
        <taxon>Dorylaimia</taxon>
        <taxon>Trichinellida</taxon>
        <taxon>Trichinellidae</taxon>
        <taxon>Trichinella</taxon>
    </lineage>
</organism>
<protein>
    <submittedName>
        <fullName evidence="2">Uncharacterized protein</fullName>
    </submittedName>
</protein>
<name>A0A0V0ZYD7_9BILA</name>
<evidence type="ECO:0000313" key="2">
    <source>
        <dbReference type="EMBL" id="KRY17198.1"/>
    </source>
</evidence>
<dbReference type="AlphaFoldDB" id="A0A0V0ZYD7"/>
<evidence type="ECO:0000256" key="1">
    <source>
        <dbReference type="SAM" id="Phobius"/>
    </source>
</evidence>
<feature type="transmembrane region" description="Helical" evidence="1">
    <location>
        <begin position="47"/>
        <end position="68"/>
    </location>
</feature>
<sequence length="104" mass="11508">MAYLNEPCRKGLLGGADILNSISHADVCAQAVVDLAIAGSCEFDFSAAIYFSILTASFSSLYLCVFLFPQSRTEGRFVKFHDWCRFSFISTARDVGKIFSFGNR</sequence>
<accession>A0A0V0ZYD7</accession>
<dbReference type="EMBL" id="JYDQ01000065">
    <property type="protein sequence ID" value="KRY17198.1"/>
    <property type="molecule type" value="Genomic_DNA"/>
</dbReference>
<gene>
    <name evidence="2" type="ORF">T12_5331</name>
</gene>
<evidence type="ECO:0000313" key="3">
    <source>
        <dbReference type="Proteomes" id="UP000054783"/>
    </source>
</evidence>